<dbReference type="Pfam" id="PF07690">
    <property type="entry name" value="MFS_1"/>
    <property type="match status" value="1"/>
</dbReference>
<dbReference type="EMBL" id="CP034457">
    <property type="protein sequence ID" value="QBM86820.1"/>
    <property type="molecule type" value="Genomic_DNA"/>
</dbReference>
<keyword evidence="5 7" id="KW-0472">Membrane</keyword>
<feature type="transmembrane region" description="Helical" evidence="7">
    <location>
        <begin position="428"/>
        <end position="447"/>
    </location>
</feature>
<dbReference type="InterPro" id="IPR036259">
    <property type="entry name" value="MFS_trans_sf"/>
</dbReference>
<feature type="transmembrane region" description="Helical" evidence="7">
    <location>
        <begin position="367"/>
        <end position="389"/>
    </location>
</feature>
<keyword evidence="9" id="KW-1185">Reference proteome</keyword>
<keyword evidence="2" id="KW-0813">Transport</keyword>
<evidence type="ECO:0000256" key="4">
    <source>
        <dbReference type="ARBA" id="ARBA00022989"/>
    </source>
</evidence>
<accession>A0A4P6XI32</accession>
<protein>
    <submittedName>
        <fullName evidence="8">Sugar phosphate permease</fullName>
    </submittedName>
</protein>
<comment type="subcellular location">
    <subcellularLocation>
        <location evidence="1">Membrane</location>
        <topology evidence="1">Multi-pass membrane protein</topology>
    </subcellularLocation>
</comment>
<evidence type="ECO:0000256" key="2">
    <source>
        <dbReference type="ARBA" id="ARBA00022448"/>
    </source>
</evidence>
<feature type="transmembrane region" description="Helical" evidence="7">
    <location>
        <begin position="333"/>
        <end position="355"/>
    </location>
</feature>
<evidence type="ECO:0000313" key="8">
    <source>
        <dbReference type="EMBL" id="QBM86820.1"/>
    </source>
</evidence>
<organism evidence="8 9">
    <name type="scientific">Metschnikowia aff. pulcherrima</name>
    <dbReference type="NCBI Taxonomy" id="2163413"/>
    <lineage>
        <taxon>Eukaryota</taxon>
        <taxon>Fungi</taxon>
        <taxon>Dikarya</taxon>
        <taxon>Ascomycota</taxon>
        <taxon>Saccharomycotina</taxon>
        <taxon>Pichiomycetes</taxon>
        <taxon>Metschnikowiaceae</taxon>
        <taxon>Metschnikowia</taxon>
    </lineage>
</organism>
<sequence length="552" mass="63469">MGFIGVKRKPSFRGSTSFDRKDDSNVDSTSLASFAEKPISAKTNPFEDPVVEDYYRQLYESSGYECRAAFDPDLEWTEDEEKALRRKLMYRVTLTSAILFFGLQVDRSNLSQAVSDNLLENLGLTTNDYNLGNTLFLISFLIAEIPSQLISKAVGPDLFIPFQMVCWSTVAMCQAAMKNKAGFLTTRILLGLLEGGFIADIVLWISYFYTSKELPMQIAYFWTSHSVTSIVTSLLAFGILRMRGVRGMAGWRWLFIIEGAVTLCVGIWSFYAMVPSVVETRSKLNLKGWFTEREEKIAVNRILRDDPSKGDMNNRQALSIPMIWRSFSDYDLWPLYIVGFIIFIPLHTVTPYMTLTLKHLGFSTFNVNLLTIPYAVIKVFFMFIITWASERFDERSLMCTALPLFTLPFITCLRWWPGSMYQPWPTWVMVTMILSAPYIQAICIGWVSRNSNSIRSRSVGAALFNVFGQLGSIAASNIYRADDRPLYRRGNLDLFIITLICVPLLVLVKVYYMWRNSQRDEVWNSMSHEEQENYVRTTKDQGNKRLDFRFEH</sequence>
<dbReference type="FunFam" id="1.20.1250.20:FF:000106">
    <property type="entry name" value="MFS transporter, putative"/>
    <property type="match status" value="1"/>
</dbReference>
<name>A0A4P6XI32_9ASCO</name>
<feature type="transmembrane region" description="Helical" evidence="7">
    <location>
        <begin position="188"/>
        <end position="207"/>
    </location>
</feature>
<dbReference type="STRING" id="2163413.A0A4P6XI32"/>
<dbReference type="Proteomes" id="UP000292447">
    <property type="component" value="Chromosome II"/>
</dbReference>
<evidence type="ECO:0000313" key="9">
    <source>
        <dbReference type="Proteomes" id="UP000292447"/>
    </source>
</evidence>
<feature type="transmembrane region" description="Helical" evidence="7">
    <location>
        <begin position="459"/>
        <end position="479"/>
    </location>
</feature>
<keyword evidence="4 7" id="KW-1133">Transmembrane helix</keyword>
<evidence type="ECO:0000256" key="5">
    <source>
        <dbReference type="ARBA" id="ARBA00023136"/>
    </source>
</evidence>
<feature type="transmembrane region" description="Helical" evidence="7">
    <location>
        <begin position="491"/>
        <end position="514"/>
    </location>
</feature>
<reference evidence="9" key="1">
    <citation type="submission" date="2019-03" db="EMBL/GenBank/DDBJ databases">
        <title>Snf2 controls pulcherriminic acid biosynthesis and connects pigmentation and antifungal activity of the yeast Metschnikowia pulcherrima.</title>
        <authorList>
            <person name="Gore-Lloyd D."/>
            <person name="Sumann I."/>
            <person name="Brachmann A.O."/>
            <person name="Schneeberger K."/>
            <person name="Ortiz-Merino R.A."/>
            <person name="Moreno-Beltran M."/>
            <person name="Schlaefli M."/>
            <person name="Kirner P."/>
            <person name="Santos Kron A."/>
            <person name="Wolfe K.H."/>
            <person name="Piel J."/>
            <person name="Ahrens C.H."/>
            <person name="Henk D."/>
            <person name="Freimoser F.M."/>
        </authorList>
    </citation>
    <scope>NUCLEOTIDE SEQUENCE [LARGE SCALE GENOMIC DNA]</scope>
    <source>
        <strain evidence="9">APC 1.2</strain>
    </source>
</reference>
<evidence type="ECO:0000256" key="3">
    <source>
        <dbReference type="ARBA" id="ARBA00022692"/>
    </source>
</evidence>
<proteinExistence type="predicted"/>
<dbReference type="PANTHER" id="PTHR43791:SF29">
    <property type="entry name" value="MAJOR FACILITATOR SUPERFAMILY (MFS) PROFILE DOMAIN-CONTAINING PROTEIN"/>
    <property type="match status" value="1"/>
</dbReference>
<evidence type="ECO:0000256" key="7">
    <source>
        <dbReference type="SAM" id="Phobius"/>
    </source>
</evidence>
<feature type="transmembrane region" description="Helical" evidence="7">
    <location>
        <begin position="252"/>
        <end position="274"/>
    </location>
</feature>
<evidence type="ECO:0000256" key="6">
    <source>
        <dbReference type="SAM" id="MobiDB-lite"/>
    </source>
</evidence>
<dbReference type="AlphaFoldDB" id="A0A4P6XI32"/>
<dbReference type="InterPro" id="IPR011701">
    <property type="entry name" value="MFS"/>
</dbReference>
<dbReference type="GO" id="GO:0022857">
    <property type="term" value="F:transmembrane transporter activity"/>
    <property type="evidence" value="ECO:0007669"/>
    <property type="project" value="InterPro"/>
</dbReference>
<feature type="transmembrane region" description="Helical" evidence="7">
    <location>
        <begin position="219"/>
        <end position="240"/>
    </location>
</feature>
<feature type="compositionally biased region" description="Basic residues" evidence="6">
    <location>
        <begin position="1"/>
        <end position="11"/>
    </location>
</feature>
<feature type="region of interest" description="Disordered" evidence="6">
    <location>
        <begin position="1"/>
        <end position="29"/>
    </location>
</feature>
<dbReference type="SUPFAM" id="SSF103473">
    <property type="entry name" value="MFS general substrate transporter"/>
    <property type="match status" value="1"/>
</dbReference>
<dbReference type="Gene3D" id="1.20.1250.20">
    <property type="entry name" value="MFS general substrate transporter like domains"/>
    <property type="match status" value="2"/>
</dbReference>
<gene>
    <name evidence="8" type="primary">MPUL0B00100</name>
    <name evidence="8" type="ORF">METSCH_B00100</name>
</gene>
<dbReference type="GO" id="GO:0016020">
    <property type="term" value="C:membrane"/>
    <property type="evidence" value="ECO:0007669"/>
    <property type="project" value="UniProtKB-SubCell"/>
</dbReference>
<dbReference type="PANTHER" id="PTHR43791">
    <property type="entry name" value="PERMEASE-RELATED"/>
    <property type="match status" value="1"/>
</dbReference>
<dbReference type="FunFam" id="1.20.1250.20:FF:000247">
    <property type="entry name" value="MFS general substrate transporter"/>
    <property type="match status" value="1"/>
</dbReference>
<evidence type="ECO:0000256" key="1">
    <source>
        <dbReference type="ARBA" id="ARBA00004141"/>
    </source>
</evidence>
<keyword evidence="3 7" id="KW-0812">Transmembrane</keyword>